<protein>
    <submittedName>
        <fullName evidence="1">Uncharacterized protein</fullName>
    </submittedName>
</protein>
<dbReference type="EMBL" id="KZ857407">
    <property type="protein sequence ID" value="RDX49080.1"/>
    <property type="molecule type" value="Genomic_DNA"/>
</dbReference>
<evidence type="ECO:0000313" key="2">
    <source>
        <dbReference type="Proteomes" id="UP000256964"/>
    </source>
</evidence>
<accession>A0A371D985</accession>
<organism evidence="1 2">
    <name type="scientific">Lentinus brumalis</name>
    <dbReference type="NCBI Taxonomy" id="2498619"/>
    <lineage>
        <taxon>Eukaryota</taxon>
        <taxon>Fungi</taxon>
        <taxon>Dikarya</taxon>
        <taxon>Basidiomycota</taxon>
        <taxon>Agaricomycotina</taxon>
        <taxon>Agaricomycetes</taxon>
        <taxon>Polyporales</taxon>
        <taxon>Polyporaceae</taxon>
        <taxon>Lentinus</taxon>
    </lineage>
</organism>
<reference evidence="1 2" key="1">
    <citation type="journal article" date="2018" name="Biotechnol. Biofuels">
        <title>Integrative visual omics of the white-rot fungus Polyporus brumalis exposes the biotechnological potential of its oxidative enzymes for delignifying raw plant biomass.</title>
        <authorList>
            <person name="Miyauchi S."/>
            <person name="Rancon A."/>
            <person name="Drula E."/>
            <person name="Hage H."/>
            <person name="Chaduli D."/>
            <person name="Favel A."/>
            <person name="Grisel S."/>
            <person name="Henrissat B."/>
            <person name="Herpoel-Gimbert I."/>
            <person name="Ruiz-Duenas F.J."/>
            <person name="Chevret D."/>
            <person name="Hainaut M."/>
            <person name="Lin J."/>
            <person name="Wang M."/>
            <person name="Pangilinan J."/>
            <person name="Lipzen A."/>
            <person name="Lesage-Meessen L."/>
            <person name="Navarro D."/>
            <person name="Riley R."/>
            <person name="Grigoriev I.V."/>
            <person name="Zhou S."/>
            <person name="Raouche S."/>
            <person name="Rosso M.N."/>
        </authorList>
    </citation>
    <scope>NUCLEOTIDE SEQUENCE [LARGE SCALE GENOMIC DNA]</scope>
    <source>
        <strain evidence="1 2">BRFM 1820</strain>
    </source>
</reference>
<proteinExistence type="predicted"/>
<gene>
    <name evidence="1" type="ORF">OH76DRAFT_554004</name>
</gene>
<name>A0A371D985_9APHY</name>
<dbReference type="AlphaFoldDB" id="A0A371D985"/>
<evidence type="ECO:0000313" key="1">
    <source>
        <dbReference type="EMBL" id="RDX49080.1"/>
    </source>
</evidence>
<keyword evidence="2" id="KW-1185">Reference proteome</keyword>
<sequence length="85" mass="9228">MPRPAVDSLPLSALYGAVTSSAQAGSVHANTTSKCTYLCIQFAKSCLNLPCCRLVASTLVSSSLYPYVRLCTFIKRCCHLRSRQP</sequence>
<dbReference type="Proteomes" id="UP000256964">
    <property type="component" value="Unassembled WGS sequence"/>
</dbReference>